<reference evidence="1" key="1">
    <citation type="submission" date="2012-10" db="EMBL/GenBank/DDBJ databases">
        <authorList>
            <person name="Harkins D.M."/>
            <person name="Durkin A.S."/>
            <person name="Brinkac L.M."/>
            <person name="Haft D.H."/>
            <person name="Selengut J.D."/>
            <person name="Sanka R."/>
            <person name="DePew J."/>
            <person name="Purushe J."/>
            <person name="Matthias M.A."/>
            <person name="Vinetz J.M."/>
            <person name="Sutton G.G."/>
            <person name="Nierman W.C."/>
            <person name="Fouts D.E."/>
        </authorList>
    </citation>
    <scope>NUCLEOTIDE SEQUENCE [LARGE SCALE GENOMIC DNA]</scope>
    <source>
        <strain evidence="1">MOR084</strain>
    </source>
</reference>
<gene>
    <name evidence="1" type="ORF">LEP1GSC179_0125</name>
</gene>
<organism evidence="1 2">
    <name type="scientific">Leptospira santarosai str. MOR084</name>
    <dbReference type="NCBI Taxonomy" id="1049984"/>
    <lineage>
        <taxon>Bacteria</taxon>
        <taxon>Pseudomonadati</taxon>
        <taxon>Spirochaetota</taxon>
        <taxon>Spirochaetia</taxon>
        <taxon>Leptospirales</taxon>
        <taxon>Leptospiraceae</taxon>
        <taxon>Leptospira</taxon>
    </lineage>
</organism>
<dbReference type="AlphaFoldDB" id="A0A0E2BNN2"/>
<keyword evidence="2" id="KW-1185">Reference proteome</keyword>
<comment type="caution">
    <text evidence="1">The sequence shown here is derived from an EMBL/GenBank/DDBJ whole genome shotgun (WGS) entry which is preliminary data.</text>
</comment>
<dbReference type="Proteomes" id="UP000006329">
    <property type="component" value="Unassembled WGS sequence"/>
</dbReference>
<dbReference type="EMBL" id="AHON02000061">
    <property type="protein sequence ID" value="EKO32956.1"/>
    <property type="molecule type" value="Genomic_DNA"/>
</dbReference>
<sequence>MILSNVRDGFEALENIKGGKNAFKLFVERVTNKSVRVYPWLDEEYYLY</sequence>
<name>A0A0E2BNN2_9LEPT</name>
<accession>A0A0E2BNN2</accession>
<evidence type="ECO:0000313" key="1">
    <source>
        <dbReference type="EMBL" id="EKO32956.1"/>
    </source>
</evidence>
<protein>
    <submittedName>
        <fullName evidence="1">Uncharacterized protein</fullName>
    </submittedName>
</protein>
<proteinExistence type="predicted"/>
<evidence type="ECO:0000313" key="2">
    <source>
        <dbReference type="Proteomes" id="UP000006329"/>
    </source>
</evidence>